<reference evidence="2" key="1">
    <citation type="journal article" date="2014" name="Int. J. Syst. Evol. Microbiol.">
        <title>Complete genome sequence of Corynebacterium casei LMG S-19264T (=DSM 44701T), isolated from a smear-ripened cheese.</title>
        <authorList>
            <consortium name="US DOE Joint Genome Institute (JGI-PGF)"/>
            <person name="Walter F."/>
            <person name="Albersmeier A."/>
            <person name="Kalinowski J."/>
            <person name="Ruckert C."/>
        </authorList>
    </citation>
    <scope>NUCLEOTIDE SEQUENCE</scope>
    <source>
        <strain evidence="2">CGMCC 1.15371</strain>
    </source>
</reference>
<protein>
    <submittedName>
        <fullName evidence="2">Uncharacterized protein</fullName>
    </submittedName>
</protein>
<evidence type="ECO:0000313" key="3">
    <source>
        <dbReference type="Proteomes" id="UP000628775"/>
    </source>
</evidence>
<dbReference type="Proteomes" id="UP000628775">
    <property type="component" value="Unassembled WGS sequence"/>
</dbReference>
<comment type="caution">
    <text evidence="2">The sequence shown here is derived from an EMBL/GenBank/DDBJ whole genome shotgun (WGS) entry which is preliminary data.</text>
</comment>
<gene>
    <name evidence="2" type="ORF">GCM10011391_30400</name>
</gene>
<feature type="compositionally biased region" description="Basic and acidic residues" evidence="1">
    <location>
        <begin position="1"/>
        <end position="25"/>
    </location>
</feature>
<sequence>MSKRNQEDRSNKQDGRYDLGEDRMVNEGLAGGNVDTHYKHPVIDHSRPLKKDVKPKGNASAVHVKK</sequence>
<dbReference type="RefSeq" id="WP_188696057.1">
    <property type="nucleotide sequence ID" value="NZ_BMIR01000016.1"/>
</dbReference>
<evidence type="ECO:0000313" key="2">
    <source>
        <dbReference type="EMBL" id="GGE49531.1"/>
    </source>
</evidence>
<evidence type="ECO:0000256" key="1">
    <source>
        <dbReference type="SAM" id="MobiDB-lite"/>
    </source>
</evidence>
<keyword evidence="3" id="KW-1185">Reference proteome</keyword>
<reference evidence="2" key="2">
    <citation type="submission" date="2020-09" db="EMBL/GenBank/DDBJ databases">
        <authorList>
            <person name="Sun Q."/>
            <person name="Zhou Y."/>
        </authorList>
    </citation>
    <scope>NUCLEOTIDE SEQUENCE</scope>
    <source>
        <strain evidence="2">CGMCC 1.15371</strain>
    </source>
</reference>
<dbReference type="EMBL" id="BMIR01000016">
    <property type="protein sequence ID" value="GGE49531.1"/>
    <property type="molecule type" value="Genomic_DNA"/>
</dbReference>
<feature type="compositionally biased region" description="Basic and acidic residues" evidence="1">
    <location>
        <begin position="36"/>
        <end position="55"/>
    </location>
</feature>
<name>A0A8J2YKW0_9BACL</name>
<proteinExistence type="predicted"/>
<dbReference type="AlphaFoldDB" id="A0A8J2YKW0"/>
<accession>A0A8J2YKW0</accession>
<feature type="region of interest" description="Disordered" evidence="1">
    <location>
        <begin position="1"/>
        <end position="66"/>
    </location>
</feature>
<organism evidence="2 3">
    <name type="scientific">Pullulanibacillus camelliae</name>
    <dbReference type="NCBI Taxonomy" id="1707096"/>
    <lineage>
        <taxon>Bacteria</taxon>
        <taxon>Bacillati</taxon>
        <taxon>Bacillota</taxon>
        <taxon>Bacilli</taxon>
        <taxon>Bacillales</taxon>
        <taxon>Sporolactobacillaceae</taxon>
        <taxon>Pullulanibacillus</taxon>
    </lineage>
</organism>